<keyword evidence="2 4" id="KW-0863">Zinc-finger</keyword>
<dbReference type="OrthoDB" id="6630772at2759"/>
<name>A0A6G0Y9K9_APHCR</name>
<gene>
    <name evidence="7" type="ORF">FWK35_00019138</name>
</gene>
<dbReference type="EMBL" id="VUJU01005281">
    <property type="protein sequence ID" value="KAF0751714.1"/>
    <property type="molecule type" value="Genomic_DNA"/>
</dbReference>
<dbReference type="InterPro" id="IPR036236">
    <property type="entry name" value="Znf_C2H2_sf"/>
</dbReference>
<proteinExistence type="predicted"/>
<dbReference type="Pfam" id="PF02892">
    <property type="entry name" value="zf-BED"/>
    <property type="match status" value="1"/>
</dbReference>
<feature type="region of interest" description="Disordered" evidence="5">
    <location>
        <begin position="62"/>
        <end position="90"/>
    </location>
</feature>
<evidence type="ECO:0000256" key="5">
    <source>
        <dbReference type="SAM" id="MobiDB-lite"/>
    </source>
</evidence>
<evidence type="ECO:0000256" key="2">
    <source>
        <dbReference type="ARBA" id="ARBA00022771"/>
    </source>
</evidence>
<protein>
    <submittedName>
        <fullName evidence="7">Zinc finger BED domain-containing protein 4-like</fullName>
    </submittedName>
</protein>
<dbReference type="PROSITE" id="PS50808">
    <property type="entry name" value="ZF_BED"/>
    <property type="match status" value="1"/>
</dbReference>
<dbReference type="Proteomes" id="UP000478052">
    <property type="component" value="Unassembled WGS sequence"/>
</dbReference>
<evidence type="ECO:0000256" key="3">
    <source>
        <dbReference type="ARBA" id="ARBA00022833"/>
    </source>
</evidence>
<evidence type="ECO:0000313" key="7">
    <source>
        <dbReference type="EMBL" id="KAF0751714.1"/>
    </source>
</evidence>
<evidence type="ECO:0000259" key="6">
    <source>
        <dbReference type="PROSITE" id="PS50808"/>
    </source>
</evidence>
<dbReference type="GO" id="GO:0003677">
    <property type="term" value="F:DNA binding"/>
    <property type="evidence" value="ECO:0007669"/>
    <property type="project" value="InterPro"/>
</dbReference>
<organism evidence="7 8">
    <name type="scientific">Aphis craccivora</name>
    <name type="common">Cowpea aphid</name>
    <dbReference type="NCBI Taxonomy" id="307492"/>
    <lineage>
        <taxon>Eukaryota</taxon>
        <taxon>Metazoa</taxon>
        <taxon>Ecdysozoa</taxon>
        <taxon>Arthropoda</taxon>
        <taxon>Hexapoda</taxon>
        <taxon>Insecta</taxon>
        <taxon>Pterygota</taxon>
        <taxon>Neoptera</taxon>
        <taxon>Paraneoptera</taxon>
        <taxon>Hemiptera</taxon>
        <taxon>Sternorrhyncha</taxon>
        <taxon>Aphidomorpha</taxon>
        <taxon>Aphidoidea</taxon>
        <taxon>Aphididae</taxon>
        <taxon>Aphidini</taxon>
        <taxon>Aphis</taxon>
        <taxon>Aphis</taxon>
    </lineage>
</organism>
<feature type="domain" description="BED-type" evidence="6">
    <location>
        <begin position="3"/>
        <end position="54"/>
    </location>
</feature>
<dbReference type="GO" id="GO:0008270">
    <property type="term" value="F:zinc ion binding"/>
    <property type="evidence" value="ECO:0007669"/>
    <property type="project" value="UniProtKB-KW"/>
</dbReference>
<keyword evidence="3" id="KW-0862">Zinc</keyword>
<evidence type="ECO:0000256" key="1">
    <source>
        <dbReference type="ARBA" id="ARBA00022723"/>
    </source>
</evidence>
<reference evidence="7 8" key="1">
    <citation type="submission" date="2019-08" db="EMBL/GenBank/DDBJ databases">
        <title>Whole genome of Aphis craccivora.</title>
        <authorList>
            <person name="Voronova N.V."/>
            <person name="Shulinski R.S."/>
            <person name="Bandarenka Y.V."/>
            <person name="Zhorov D.G."/>
            <person name="Warner D."/>
        </authorList>
    </citation>
    <scope>NUCLEOTIDE SEQUENCE [LARGE SCALE GENOMIC DNA]</scope>
    <source>
        <strain evidence="7">180601</strain>
        <tissue evidence="7">Whole Body</tissue>
    </source>
</reference>
<dbReference type="AlphaFoldDB" id="A0A6G0Y9K9"/>
<evidence type="ECO:0000313" key="8">
    <source>
        <dbReference type="Proteomes" id="UP000478052"/>
    </source>
</evidence>
<accession>A0A6G0Y9K9</accession>
<dbReference type="InterPro" id="IPR003656">
    <property type="entry name" value="Znf_BED"/>
</dbReference>
<comment type="caution">
    <text evidence="7">The sequence shown here is derived from an EMBL/GenBank/DDBJ whole genome shotgun (WGS) entry which is preliminary data.</text>
</comment>
<evidence type="ECO:0000256" key="4">
    <source>
        <dbReference type="PROSITE-ProRule" id="PRU00027"/>
    </source>
</evidence>
<dbReference type="SMART" id="SM00614">
    <property type="entry name" value="ZnF_BED"/>
    <property type="match status" value="1"/>
</dbReference>
<sequence length="123" mass="14156">MKPKTSNIWAHFTVVENTTYAMCNICKRKYSLKTSVTNLKSHIKTNHWIQINSSKENNVDEVIVDEPGSNKENNADQLPSTSTSKTPLTPVNFEALNVRKRKQIDIAQYVLKKMTFDTQKKNR</sequence>
<feature type="compositionally biased region" description="Low complexity" evidence="5">
    <location>
        <begin position="78"/>
        <end position="90"/>
    </location>
</feature>
<keyword evidence="1" id="KW-0479">Metal-binding</keyword>
<dbReference type="SUPFAM" id="SSF57667">
    <property type="entry name" value="beta-beta-alpha zinc fingers"/>
    <property type="match status" value="1"/>
</dbReference>
<keyword evidence="8" id="KW-1185">Reference proteome</keyword>